<evidence type="ECO:0000313" key="3">
    <source>
        <dbReference type="Proteomes" id="UP000601736"/>
    </source>
</evidence>
<dbReference type="AlphaFoldDB" id="A0A8H8YX25"/>
<comment type="caution">
    <text evidence="2">The sequence shown here is derived from an EMBL/GenBank/DDBJ whole genome shotgun (WGS) entry which is preliminary data.</text>
</comment>
<sequence>MLCFHKWSVSTILTKGSVSGFTIYDFSFLIYLLHSAMAGAKMKEPTGFYSGKEALSGLIESFTDRVVPIIIDMIFKNIFFFGKAHHDRCFHDQNSNS</sequence>
<name>A0A8H8YX25_9PROT</name>
<accession>A0A8H8YX25</accession>
<organism evidence="2 3">
    <name type="scientific">Nitrosomonas nitrosa</name>
    <dbReference type="NCBI Taxonomy" id="52442"/>
    <lineage>
        <taxon>Bacteria</taxon>
        <taxon>Pseudomonadati</taxon>
        <taxon>Pseudomonadota</taxon>
        <taxon>Betaproteobacteria</taxon>
        <taxon>Nitrosomonadales</taxon>
        <taxon>Nitrosomonadaceae</taxon>
        <taxon>Nitrosomonas</taxon>
    </lineage>
</organism>
<feature type="transmembrane region" description="Helical" evidence="1">
    <location>
        <begin position="12"/>
        <end position="33"/>
    </location>
</feature>
<proteinExistence type="predicted"/>
<evidence type="ECO:0000256" key="1">
    <source>
        <dbReference type="SAM" id="Phobius"/>
    </source>
</evidence>
<dbReference type="Proteomes" id="UP000601736">
    <property type="component" value="Unassembled WGS sequence"/>
</dbReference>
<keyword evidence="1" id="KW-0472">Membrane</keyword>
<gene>
    <name evidence="2" type="ORF">NMYAN_10419</name>
</gene>
<evidence type="ECO:0000313" key="2">
    <source>
        <dbReference type="EMBL" id="CAE6486505.1"/>
    </source>
</evidence>
<keyword evidence="1" id="KW-0812">Transmembrane</keyword>
<reference evidence="2" key="1">
    <citation type="submission" date="2021-02" db="EMBL/GenBank/DDBJ databases">
        <authorList>
            <person name="Han P."/>
        </authorList>
    </citation>
    <scope>NUCLEOTIDE SEQUENCE</scope>
    <source>
        <strain evidence="2">Nitrosomonas nitrosa 18-3D</strain>
    </source>
</reference>
<dbReference type="EMBL" id="CAJNAP010000001">
    <property type="protein sequence ID" value="CAE6486505.1"/>
    <property type="molecule type" value="Genomic_DNA"/>
</dbReference>
<keyword evidence="1" id="KW-1133">Transmembrane helix</keyword>
<protein>
    <submittedName>
        <fullName evidence="2">Uncharacterized protein</fullName>
    </submittedName>
</protein>